<dbReference type="VEuPathDB" id="FungiDB:Z518_03476"/>
<evidence type="ECO:0000256" key="1">
    <source>
        <dbReference type="SAM" id="Coils"/>
    </source>
</evidence>
<dbReference type="EMBL" id="KN847476">
    <property type="protein sequence ID" value="KIX08819.1"/>
    <property type="molecule type" value="Genomic_DNA"/>
</dbReference>
<feature type="coiled-coil region" evidence="1">
    <location>
        <begin position="96"/>
        <end position="130"/>
    </location>
</feature>
<reference evidence="2 3" key="1">
    <citation type="submission" date="2015-01" db="EMBL/GenBank/DDBJ databases">
        <title>The Genome Sequence of Rhinocladiella mackenzie CBS 650.93.</title>
        <authorList>
            <consortium name="The Broad Institute Genomics Platform"/>
            <person name="Cuomo C."/>
            <person name="de Hoog S."/>
            <person name="Gorbushina A."/>
            <person name="Stielow B."/>
            <person name="Teixiera M."/>
            <person name="Abouelleil A."/>
            <person name="Chapman S.B."/>
            <person name="Priest M."/>
            <person name="Young S.K."/>
            <person name="Wortman J."/>
            <person name="Nusbaum C."/>
            <person name="Birren B."/>
        </authorList>
    </citation>
    <scope>NUCLEOTIDE SEQUENCE [LARGE SCALE GENOMIC DNA]</scope>
    <source>
        <strain evidence="2 3">CBS 650.93</strain>
    </source>
</reference>
<keyword evidence="1" id="KW-0175">Coiled coil</keyword>
<dbReference type="HOGENOM" id="CLU_119187_0_0_1"/>
<gene>
    <name evidence="2" type="ORF">Z518_03476</name>
</gene>
<protein>
    <submittedName>
        <fullName evidence="2">Uncharacterized protein</fullName>
    </submittedName>
</protein>
<dbReference type="SUPFAM" id="SSF57997">
    <property type="entry name" value="Tropomyosin"/>
    <property type="match status" value="1"/>
</dbReference>
<dbReference type="Gene3D" id="1.20.5.300">
    <property type="match status" value="1"/>
</dbReference>
<keyword evidence="3" id="KW-1185">Reference proteome</keyword>
<dbReference type="RefSeq" id="XP_013275955.1">
    <property type="nucleotide sequence ID" value="XM_013420501.1"/>
</dbReference>
<dbReference type="AlphaFoldDB" id="A0A0D2IS36"/>
<evidence type="ECO:0000313" key="2">
    <source>
        <dbReference type="EMBL" id="KIX08819.1"/>
    </source>
</evidence>
<proteinExistence type="predicted"/>
<dbReference type="GeneID" id="25291547"/>
<name>A0A0D2IS36_9EURO</name>
<sequence length="198" mass="21204">MAQPQLPVPNPANIQAALNGMTAEENTIAQSTQAYNAHRRHLADELTLCANYPIGQVQQAVGQVQQAVGQLQQAVGQVQQAVGQLQQTAGQTQQAIGQLQQNAGQTQQAIGQMQQQLADLQRTLQRSTDKISAQIWNSEARIQNGKVLIATVALIVMHSIDSGPNAQVPIGDPIPNFPATPDQISRMTGTLPFQGISF</sequence>
<accession>A0A0D2IS36</accession>
<organism evidence="2 3">
    <name type="scientific">Rhinocladiella mackenziei CBS 650.93</name>
    <dbReference type="NCBI Taxonomy" id="1442369"/>
    <lineage>
        <taxon>Eukaryota</taxon>
        <taxon>Fungi</taxon>
        <taxon>Dikarya</taxon>
        <taxon>Ascomycota</taxon>
        <taxon>Pezizomycotina</taxon>
        <taxon>Eurotiomycetes</taxon>
        <taxon>Chaetothyriomycetidae</taxon>
        <taxon>Chaetothyriales</taxon>
        <taxon>Herpotrichiellaceae</taxon>
        <taxon>Rhinocladiella</taxon>
    </lineage>
</organism>
<evidence type="ECO:0000313" key="3">
    <source>
        <dbReference type="Proteomes" id="UP000053617"/>
    </source>
</evidence>
<dbReference type="Proteomes" id="UP000053617">
    <property type="component" value="Unassembled WGS sequence"/>
</dbReference>